<organism evidence="3 4">
    <name type="scientific">Syntrophomonas zehnderi OL-4</name>
    <dbReference type="NCBI Taxonomy" id="690567"/>
    <lineage>
        <taxon>Bacteria</taxon>
        <taxon>Bacillati</taxon>
        <taxon>Bacillota</taxon>
        <taxon>Clostridia</taxon>
        <taxon>Eubacteriales</taxon>
        <taxon>Syntrophomonadaceae</taxon>
        <taxon>Syntrophomonas</taxon>
    </lineage>
</organism>
<accession>A0A0E4GEH8</accession>
<feature type="transmembrane region" description="Helical" evidence="1">
    <location>
        <begin position="205"/>
        <end position="226"/>
    </location>
</feature>
<name>A0A0E4GEH8_9FIRM</name>
<dbReference type="AlphaFoldDB" id="A0A0E4GEH8"/>
<sequence>MSSYFIAVLNMSLTASYVALAVIIVRQLLKRAPKIFSYALWAVVLFRLLCPLSLESSFSLLPTNNEIISPDIVYSPNPAISTGVTMADKAINQSIQSALPPVNPTASVNPIGIALEIGTLIWILGIAMLLAYALISYVGLRRKISTAALVNNNVYEADGINTPFVLGLIKPKIYIPTNLPGSELGYIIKHEKTHIRRYDYIIKPIAFLALVIHWFNPIIWISYFLMVKDMEMSCDESVMKESGDDIRASYSNSLLSLSVKQSGLLSPLAFGESNVKSRIKNVLNYRKPAFWTGVVIAVAAIVLSVGLMLDPTNAITYKNESLGFSLKLPQDWEGKYIVKEADNSITIYNKKIYDKYDGMGRIASVERQIGEMITAEDMLQSPVDRQIGLQGNGFTYFIQMPSDIQCPLDETTLNDEYNAMVKQMADISKSIALIGKRQPVAANTGFKVKGSSFFTIEIPAGWEMKATEGFPPCWNMYVGNQQVGRVELVPYYSTERSAEKYGKYLLDEQALRKVCIVINPEYADHKTIEKIVNSFQFVGGPFNVVDLLTAAEQYVARGGERIFGQIAGVKMKNGKPAAVHVKIMKFIPDGPGDNNPNGFHIEDLNQTKTYTCDSGVKIAPLIAPNHHTYGIYEMPLLDETFIKKYPDHGQFFYDFIIGGDGQLKIVLGHYIP</sequence>
<feature type="domain" description="Peptidase M56" evidence="2">
    <location>
        <begin position="7"/>
        <end position="281"/>
    </location>
</feature>
<dbReference type="RefSeq" id="WP_052729735.1">
    <property type="nucleotide sequence ID" value="NZ_CGIH01000036.1"/>
</dbReference>
<feature type="transmembrane region" description="Helical" evidence="1">
    <location>
        <begin position="289"/>
        <end position="309"/>
    </location>
</feature>
<dbReference type="InterPro" id="IPR008756">
    <property type="entry name" value="Peptidase_M56"/>
</dbReference>
<protein>
    <submittedName>
        <fullName evidence="3">Peptidase M56, BlaR1</fullName>
    </submittedName>
</protein>
<dbReference type="STRING" id="690567.2148"/>
<dbReference type="OrthoDB" id="9804799at2"/>
<dbReference type="Proteomes" id="UP000045545">
    <property type="component" value="Unassembled WGS sequence"/>
</dbReference>
<keyword evidence="1" id="KW-1133">Transmembrane helix</keyword>
<feature type="transmembrane region" description="Helical" evidence="1">
    <location>
        <begin position="111"/>
        <end position="135"/>
    </location>
</feature>
<evidence type="ECO:0000256" key="1">
    <source>
        <dbReference type="SAM" id="Phobius"/>
    </source>
</evidence>
<gene>
    <name evidence="3" type="ORF">2148</name>
</gene>
<feature type="transmembrane region" description="Helical" evidence="1">
    <location>
        <begin position="35"/>
        <end position="54"/>
    </location>
</feature>
<dbReference type="Pfam" id="PF05569">
    <property type="entry name" value="Peptidase_M56"/>
    <property type="match status" value="1"/>
</dbReference>
<keyword evidence="4" id="KW-1185">Reference proteome</keyword>
<dbReference type="InterPro" id="IPR052173">
    <property type="entry name" value="Beta-lactam_resp_regulator"/>
</dbReference>
<evidence type="ECO:0000313" key="3">
    <source>
        <dbReference type="EMBL" id="CFX89816.1"/>
    </source>
</evidence>
<keyword evidence="1" id="KW-0472">Membrane</keyword>
<keyword evidence="1" id="KW-0812">Transmembrane</keyword>
<dbReference type="CDD" id="cd07341">
    <property type="entry name" value="M56_BlaR1_MecR1_like"/>
    <property type="match status" value="1"/>
</dbReference>
<dbReference type="PANTHER" id="PTHR34978:SF3">
    <property type="entry name" value="SLR0241 PROTEIN"/>
    <property type="match status" value="1"/>
</dbReference>
<proteinExistence type="predicted"/>
<evidence type="ECO:0000313" key="4">
    <source>
        <dbReference type="Proteomes" id="UP000045545"/>
    </source>
</evidence>
<dbReference type="PANTHER" id="PTHR34978">
    <property type="entry name" value="POSSIBLE SENSOR-TRANSDUCER PROTEIN BLAR"/>
    <property type="match status" value="1"/>
</dbReference>
<reference evidence="3 4" key="1">
    <citation type="submission" date="2015-03" db="EMBL/GenBank/DDBJ databases">
        <authorList>
            <person name="Murphy D."/>
        </authorList>
    </citation>
    <scope>NUCLEOTIDE SEQUENCE [LARGE SCALE GENOMIC DNA]</scope>
    <source>
        <strain evidence="3 4">OL-4</strain>
    </source>
</reference>
<evidence type="ECO:0000259" key="2">
    <source>
        <dbReference type="Pfam" id="PF05569"/>
    </source>
</evidence>
<feature type="transmembrane region" description="Helical" evidence="1">
    <location>
        <begin position="6"/>
        <end position="28"/>
    </location>
</feature>
<dbReference type="EMBL" id="CGIH01000036">
    <property type="protein sequence ID" value="CFX89816.1"/>
    <property type="molecule type" value="Genomic_DNA"/>
</dbReference>